<proteinExistence type="predicted"/>
<dbReference type="InterPro" id="IPR050204">
    <property type="entry name" value="AraC_XylS_family_regulators"/>
</dbReference>
<comment type="caution">
    <text evidence="5">The sequence shown here is derived from an EMBL/GenBank/DDBJ whole genome shotgun (WGS) entry which is preliminary data.</text>
</comment>
<dbReference type="InterPro" id="IPR018060">
    <property type="entry name" value="HTH_AraC"/>
</dbReference>
<accession>A0A0R3MYE2</accession>
<evidence type="ECO:0000256" key="3">
    <source>
        <dbReference type="ARBA" id="ARBA00023163"/>
    </source>
</evidence>
<evidence type="ECO:0000256" key="1">
    <source>
        <dbReference type="ARBA" id="ARBA00023015"/>
    </source>
</evidence>
<dbReference type="SUPFAM" id="SSF51182">
    <property type="entry name" value="RmlC-like cupins"/>
    <property type="match status" value="1"/>
</dbReference>
<keyword evidence="2" id="KW-0238">DNA-binding</keyword>
<dbReference type="InterPro" id="IPR020449">
    <property type="entry name" value="Tscrpt_reg_AraC-type_HTH"/>
</dbReference>
<dbReference type="EMBL" id="LLYB01000060">
    <property type="protein sequence ID" value="KRR24827.1"/>
    <property type="molecule type" value="Genomic_DNA"/>
</dbReference>
<protein>
    <submittedName>
        <fullName evidence="5">AraC family transcriptional regulator</fullName>
    </submittedName>
</protein>
<dbReference type="Pfam" id="PF12852">
    <property type="entry name" value="Cupin_6"/>
    <property type="match status" value="1"/>
</dbReference>
<dbReference type="GO" id="GO:0003700">
    <property type="term" value="F:DNA-binding transcription factor activity"/>
    <property type="evidence" value="ECO:0007669"/>
    <property type="project" value="InterPro"/>
</dbReference>
<reference evidence="5 6" key="1">
    <citation type="submission" date="2014-03" db="EMBL/GenBank/DDBJ databases">
        <title>Bradyrhizobium valentinum sp. nov., isolated from effective nodules of Lupinus mariae-josephae, a lupine endemic of basic-lime soils in Eastern Spain.</title>
        <authorList>
            <person name="Duran D."/>
            <person name="Rey L."/>
            <person name="Navarro A."/>
            <person name="Busquets A."/>
            <person name="Imperial J."/>
            <person name="Ruiz-Argueso T."/>
        </authorList>
    </citation>
    <scope>NUCLEOTIDE SEQUENCE [LARGE SCALE GENOMIC DNA]</scope>
    <source>
        <strain evidence="5 6">CCBAU 23086</strain>
    </source>
</reference>
<dbReference type="InterPro" id="IPR009057">
    <property type="entry name" value="Homeodomain-like_sf"/>
</dbReference>
<organism evidence="5 6">
    <name type="scientific">Bradyrhizobium lablabi</name>
    <dbReference type="NCBI Taxonomy" id="722472"/>
    <lineage>
        <taxon>Bacteria</taxon>
        <taxon>Pseudomonadati</taxon>
        <taxon>Pseudomonadota</taxon>
        <taxon>Alphaproteobacteria</taxon>
        <taxon>Hyphomicrobiales</taxon>
        <taxon>Nitrobacteraceae</taxon>
        <taxon>Bradyrhizobium</taxon>
    </lineage>
</organism>
<dbReference type="PRINTS" id="PR00032">
    <property type="entry name" value="HTHARAC"/>
</dbReference>
<sequence>MTDVLTDLLDTMRLGTLVYGRLELGAPWGFQLPDRGAAHIVVVGRGSARLEVDGRRAPLNLSAGDVVFVPRGGSHILRDSKGSALFAFGESECRSFRDTRSVKLSRGGLQTVLVVCAFQFRAAHSTFSMQRLARSIHVPATHAARPPWFASTVEQFVAESSSQEPGAMVVMSRLADVLLVQTIRFYIAGNECAAHGLRALSDRSIARALALIHERPADGWTVEKLAQSAGLSRSGFAERFRALVGDPPLEYLARWRMTKAAELLRDSDLAMIDVAERVGYRSEASFHRAFKRLEGVTPGAFRRRFTRASSPASGPRTA</sequence>
<evidence type="ECO:0000313" key="5">
    <source>
        <dbReference type="EMBL" id="KRR24827.1"/>
    </source>
</evidence>
<evidence type="ECO:0000256" key="2">
    <source>
        <dbReference type="ARBA" id="ARBA00023125"/>
    </source>
</evidence>
<keyword evidence="3" id="KW-0804">Transcription</keyword>
<dbReference type="PANTHER" id="PTHR46796">
    <property type="entry name" value="HTH-TYPE TRANSCRIPTIONAL ACTIVATOR RHAS-RELATED"/>
    <property type="match status" value="1"/>
</dbReference>
<dbReference type="SUPFAM" id="SSF46689">
    <property type="entry name" value="Homeodomain-like"/>
    <property type="match status" value="2"/>
</dbReference>
<dbReference type="SMART" id="SM00342">
    <property type="entry name" value="HTH_ARAC"/>
    <property type="match status" value="1"/>
</dbReference>
<dbReference type="GO" id="GO:0043565">
    <property type="term" value="F:sequence-specific DNA binding"/>
    <property type="evidence" value="ECO:0007669"/>
    <property type="project" value="InterPro"/>
</dbReference>
<dbReference type="Gene3D" id="2.60.120.10">
    <property type="entry name" value="Jelly Rolls"/>
    <property type="match status" value="1"/>
</dbReference>
<dbReference type="Gene3D" id="1.10.10.60">
    <property type="entry name" value="Homeodomain-like"/>
    <property type="match status" value="2"/>
</dbReference>
<dbReference type="AlphaFoldDB" id="A0A0R3MYE2"/>
<dbReference type="PANTHER" id="PTHR46796:SF7">
    <property type="entry name" value="ARAC FAMILY TRANSCRIPTIONAL REGULATOR"/>
    <property type="match status" value="1"/>
</dbReference>
<dbReference type="PROSITE" id="PS01124">
    <property type="entry name" value="HTH_ARAC_FAMILY_2"/>
    <property type="match status" value="1"/>
</dbReference>
<dbReference type="Pfam" id="PF12833">
    <property type="entry name" value="HTH_18"/>
    <property type="match status" value="1"/>
</dbReference>
<evidence type="ECO:0000259" key="4">
    <source>
        <dbReference type="PROSITE" id="PS01124"/>
    </source>
</evidence>
<feature type="domain" description="HTH araC/xylS-type" evidence="4">
    <location>
        <begin position="206"/>
        <end position="304"/>
    </location>
</feature>
<gene>
    <name evidence="5" type="ORF">CQ14_05680</name>
</gene>
<dbReference type="Proteomes" id="UP000051660">
    <property type="component" value="Unassembled WGS sequence"/>
</dbReference>
<dbReference type="PROSITE" id="PS00041">
    <property type="entry name" value="HTH_ARAC_FAMILY_1"/>
    <property type="match status" value="1"/>
</dbReference>
<keyword evidence="1" id="KW-0805">Transcription regulation</keyword>
<dbReference type="InterPro" id="IPR011051">
    <property type="entry name" value="RmlC_Cupin_sf"/>
</dbReference>
<dbReference type="InterPro" id="IPR018062">
    <property type="entry name" value="HTH_AraC-typ_CS"/>
</dbReference>
<dbReference type="InterPro" id="IPR014710">
    <property type="entry name" value="RmlC-like_jellyroll"/>
</dbReference>
<dbReference type="InterPro" id="IPR032783">
    <property type="entry name" value="AraC_lig"/>
</dbReference>
<dbReference type="RefSeq" id="WP_057858405.1">
    <property type="nucleotide sequence ID" value="NZ_LLYB01000060.1"/>
</dbReference>
<evidence type="ECO:0000313" key="6">
    <source>
        <dbReference type="Proteomes" id="UP000051660"/>
    </source>
</evidence>
<name>A0A0R3MYE2_9BRAD</name>